<reference evidence="2 3" key="1">
    <citation type="journal article" date="2019" name="Fungal Biol. Biotechnol.">
        <title>Draft genome sequence of fastidious pathogen Ceratobasidium theobromae, which causes vascular-streak dieback in Theobroma cacao.</title>
        <authorList>
            <person name="Ali S.S."/>
            <person name="Asman A."/>
            <person name="Shao J."/>
            <person name="Firmansyah A.P."/>
            <person name="Susilo A.W."/>
            <person name="Rosmana A."/>
            <person name="McMahon P."/>
            <person name="Junaid M."/>
            <person name="Guest D."/>
            <person name="Kheng T.Y."/>
            <person name="Meinhardt L.W."/>
            <person name="Bailey B.A."/>
        </authorList>
    </citation>
    <scope>NUCLEOTIDE SEQUENCE [LARGE SCALE GENOMIC DNA]</scope>
    <source>
        <strain evidence="2 3">CT2</strain>
    </source>
</reference>
<dbReference type="GO" id="GO:0016491">
    <property type="term" value="F:oxidoreductase activity"/>
    <property type="evidence" value="ECO:0007669"/>
    <property type="project" value="TreeGrafter"/>
</dbReference>
<dbReference type="EMBL" id="SSOP01000247">
    <property type="protein sequence ID" value="KAB5589619.1"/>
    <property type="molecule type" value="Genomic_DNA"/>
</dbReference>
<gene>
    <name evidence="2" type="ORF">CTheo_6936</name>
</gene>
<dbReference type="SUPFAM" id="SSF51735">
    <property type="entry name" value="NAD(P)-binding Rossmann-fold domains"/>
    <property type="match status" value="1"/>
</dbReference>
<dbReference type="Gene3D" id="3.30.360.10">
    <property type="entry name" value="Dihydrodipicolinate Reductase, domain 2"/>
    <property type="match status" value="1"/>
</dbReference>
<dbReference type="SUPFAM" id="SSF55347">
    <property type="entry name" value="Glyceraldehyde-3-phosphate dehydrogenase-like, C-terminal domain"/>
    <property type="match status" value="1"/>
</dbReference>
<feature type="domain" description="Gfo/Idh/MocA-like oxidoreductase N-terminal" evidence="1">
    <location>
        <begin position="6"/>
        <end position="129"/>
    </location>
</feature>
<evidence type="ECO:0000313" key="2">
    <source>
        <dbReference type="EMBL" id="KAB5589619.1"/>
    </source>
</evidence>
<dbReference type="Proteomes" id="UP000383932">
    <property type="component" value="Unassembled WGS sequence"/>
</dbReference>
<comment type="caution">
    <text evidence="2">The sequence shown here is derived from an EMBL/GenBank/DDBJ whole genome shotgun (WGS) entry which is preliminary data.</text>
</comment>
<evidence type="ECO:0000259" key="1">
    <source>
        <dbReference type="Pfam" id="PF01408"/>
    </source>
</evidence>
<proteinExistence type="predicted"/>
<dbReference type="OrthoDB" id="446809at2759"/>
<dbReference type="Gene3D" id="3.40.50.720">
    <property type="entry name" value="NAD(P)-binding Rossmann-like Domain"/>
    <property type="match status" value="1"/>
</dbReference>
<keyword evidence="3" id="KW-1185">Reference proteome</keyword>
<evidence type="ECO:0000313" key="3">
    <source>
        <dbReference type="Proteomes" id="UP000383932"/>
    </source>
</evidence>
<sequence length="366" mass="40932">MTGRVLRVGIIGTGEVAQTIHLPTLQLMSHKYKVTALCDVSKLSIQHCGVKFGIPADCWHENSQDLVNRSDVDLVAILTADEYHASMAVQAADAGKHVFIEKPMTLTNEEADSIIAARERNNVIIFVGYMRRYAPAFIEAVKMVRNMKKIDYVRVRDIIGPNSFFIPQAGSYPVLFDDFSATDNEDRRNRARAISNTVLGAQRAQDPRAASTYRFLGSLGSHDLSAMRELIGMPKRCIGAGQNAHGYFITALFEYDGFITTYETGIDGVGKFDAHLEVHGDRKRIRVDYDTPFGLPIYLTILEHDEDGHYQERIVRPTFQDTYTCEYESLYESIASGAPVKTTPEDAKQDLVLFKQVIDALYPPPA</sequence>
<dbReference type="Pfam" id="PF01408">
    <property type="entry name" value="GFO_IDH_MocA"/>
    <property type="match status" value="1"/>
</dbReference>
<protein>
    <recommendedName>
        <fullName evidence="1">Gfo/Idh/MocA-like oxidoreductase N-terminal domain-containing protein</fullName>
    </recommendedName>
</protein>
<dbReference type="AlphaFoldDB" id="A0A5N5QDD5"/>
<organism evidence="2 3">
    <name type="scientific">Ceratobasidium theobromae</name>
    <dbReference type="NCBI Taxonomy" id="1582974"/>
    <lineage>
        <taxon>Eukaryota</taxon>
        <taxon>Fungi</taxon>
        <taxon>Dikarya</taxon>
        <taxon>Basidiomycota</taxon>
        <taxon>Agaricomycotina</taxon>
        <taxon>Agaricomycetes</taxon>
        <taxon>Cantharellales</taxon>
        <taxon>Ceratobasidiaceae</taxon>
        <taxon>Ceratobasidium</taxon>
    </lineage>
</organism>
<dbReference type="GO" id="GO:0005737">
    <property type="term" value="C:cytoplasm"/>
    <property type="evidence" value="ECO:0007669"/>
    <property type="project" value="TreeGrafter"/>
</dbReference>
<dbReference type="PANTHER" id="PTHR42840:SF7">
    <property type="entry name" value="BINDING ROSSMANN FOLD OXIDOREDUCTASE, PUTATIVE (AFU_ORTHOLOGUE AFUA_4G10190)-RELATED"/>
    <property type="match status" value="1"/>
</dbReference>
<dbReference type="GO" id="GO:0006740">
    <property type="term" value="P:NADPH regeneration"/>
    <property type="evidence" value="ECO:0007669"/>
    <property type="project" value="TreeGrafter"/>
</dbReference>
<dbReference type="InterPro" id="IPR036291">
    <property type="entry name" value="NAD(P)-bd_dom_sf"/>
</dbReference>
<name>A0A5N5QDD5_9AGAM</name>
<dbReference type="GO" id="GO:0000166">
    <property type="term" value="F:nucleotide binding"/>
    <property type="evidence" value="ECO:0007669"/>
    <property type="project" value="InterPro"/>
</dbReference>
<dbReference type="PANTHER" id="PTHR42840">
    <property type="entry name" value="NAD(P)-BINDING ROSSMANN-FOLD SUPERFAMILY PROTEIN-RELATED"/>
    <property type="match status" value="1"/>
</dbReference>
<accession>A0A5N5QDD5</accession>
<dbReference type="InterPro" id="IPR000683">
    <property type="entry name" value="Gfo/Idh/MocA-like_OxRdtase_N"/>
</dbReference>